<evidence type="ECO:0000313" key="3">
    <source>
        <dbReference type="EMBL" id="QGA09979.1"/>
    </source>
</evidence>
<keyword evidence="4" id="KW-1185">Reference proteome</keyword>
<evidence type="ECO:0000313" key="2">
    <source>
        <dbReference type="EMBL" id="MQW91876.1"/>
    </source>
</evidence>
<dbReference type="EMBL" id="WITK01000006">
    <property type="protein sequence ID" value="MQW91876.1"/>
    <property type="molecule type" value="Genomic_DNA"/>
</dbReference>
<protein>
    <submittedName>
        <fullName evidence="2">Uncharacterized protein</fullName>
    </submittedName>
</protein>
<dbReference type="AlphaFoldDB" id="A0A5Q0NYT2"/>
<organism evidence="2 5">
    <name type="scientific">Acinetobacter wanghuae</name>
    <dbReference type="NCBI Taxonomy" id="2662362"/>
    <lineage>
        <taxon>Bacteria</taxon>
        <taxon>Pseudomonadati</taxon>
        <taxon>Pseudomonadota</taxon>
        <taxon>Gammaproteobacteria</taxon>
        <taxon>Moraxellales</taxon>
        <taxon>Moraxellaceae</taxon>
        <taxon>Acinetobacter</taxon>
    </lineage>
</organism>
<dbReference type="Proteomes" id="UP000480556">
    <property type="component" value="Unassembled WGS sequence"/>
</dbReference>
<sequence>MDKTIIDFLKSHISEQTTLTDWLSVIIYAFTLAVASWAAWTAKRALAENQKITRVHTDPFIIVKLDHMVESINWFRLKIANESLGHAFKIKIEIKNKNSRKYSLLADKILSRINTPNFMIRGVNHLSPSEQKFSNFFTMDKVIEQDQRNTDMFFNLNFEVTVTYQNKNKKNFCDVYILDFSEFKDVERITSKSVYDRHLDEFKKINKNLSDLKSEQIKFKNEYEKANRGWTETELREKVSYFDKQRVIRKALNQVQPDDLVDRRVLPRESIQKIRRKNK</sequence>
<name>A0A5Q0NYT2_9GAMM</name>
<keyword evidence="1" id="KW-0472">Membrane</keyword>
<dbReference type="EMBL" id="CP045650">
    <property type="protein sequence ID" value="QGA09979.1"/>
    <property type="molecule type" value="Genomic_DNA"/>
</dbReference>
<evidence type="ECO:0000313" key="5">
    <source>
        <dbReference type="Proteomes" id="UP000480556"/>
    </source>
</evidence>
<accession>A0A5Q0NYT2</accession>
<evidence type="ECO:0000256" key="1">
    <source>
        <dbReference type="SAM" id="Phobius"/>
    </source>
</evidence>
<feature type="transmembrane region" description="Helical" evidence="1">
    <location>
        <begin position="22"/>
        <end position="42"/>
    </location>
</feature>
<proteinExistence type="predicted"/>
<keyword evidence="1" id="KW-0812">Transmembrane</keyword>
<dbReference type="RefSeq" id="WP_153370163.1">
    <property type="nucleotide sequence ID" value="NZ_CP045650.1"/>
</dbReference>
<reference evidence="4 5" key="1">
    <citation type="submission" date="2019-10" db="EMBL/GenBank/DDBJ databases">
        <authorList>
            <person name="Dong K."/>
        </authorList>
    </citation>
    <scope>NUCLEOTIDE SEQUENCE [LARGE SCALE GENOMIC DNA]</scope>
    <source>
        <strain evidence="4">dk386</strain>
        <strain evidence="3">Dk386</strain>
        <strain evidence="2">Dk771</strain>
        <strain evidence="5">dk771</strain>
    </source>
</reference>
<gene>
    <name evidence="3" type="ORF">GFH30_00550</name>
    <name evidence="2" type="ORF">GHJ48_05610</name>
</gene>
<evidence type="ECO:0000313" key="4">
    <source>
        <dbReference type="Proteomes" id="UP000327478"/>
    </source>
</evidence>
<dbReference type="Proteomes" id="UP000327478">
    <property type="component" value="Chromosome"/>
</dbReference>
<keyword evidence="1" id="KW-1133">Transmembrane helix</keyword>